<proteinExistence type="predicted"/>
<dbReference type="RefSeq" id="WP_013608054.1">
    <property type="nucleotide sequence ID" value="NC_015152.1"/>
</dbReference>
<evidence type="ECO:0000313" key="2">
    <source>
        <dbReference type="EMBL" id="ADY14208.1"/>
    </source>
</evidence>
<name>F0RRF6_SPHGB</name>
<organism evidence="2 3">
    <name type="scientific">Sphaerochaeta globosa (strain ATCC BAA-1886 / DSM 22777 / Buddy)</name>
    <name type="common">Spirochaeta sp. (strain Buddy)</name>
    <dbReference type="NCBI Taxonomy" id="158189"/>
    <lineage>
        <taxon>Bacteria</taxon>
        <taxon>Pseudomonadati</taxon>
        <taxon>Spirochaetota</taxon>
        <taxon>Spirochaetia</taxon>
        <taxon>Spirochaetales</taxon>
        <taxon>Sphaerochaetaceae</taxon>
        <taxon>Sphaerochaeta</taxon>
    </lineage>
</organism>
<sequence length="732" mass="83164">MIPLFGTSIRATGEGATLSEAKAFAGQELLTKIIVTVSSEQRLIQAASDKDKTELFFEDIQLQSELDLIGVEYQTVELNKNRVFVTAVLSDSTLPLYMDKLSLLKQSIEEIEKRLDEQSSIESKKVYLLRLISYYAEYEAYSIIARLFDNTIKIPRLSRTRAGAELDYLNLLIAESELLNITLADIKQGTSSIKSQLTAVEAKSKIQMIAQQLEINQRELNRIEQEQSKKRDLFFSDIQNAIQESAKQMVLLAVIKNGQRIDEKPGITPYELIVQLEDLKQRYLEIQAAIMNEYNYLSEGIKNRYEQEIATIEGASYRIGEIANGMPTEWAINLRNNQIVNKNGEMQIELDSVMKALENSVASQMFDIKTSIELGYKNLESKTFFIDSSSSDFVYKIESYDGLIRAWPIMMNYTILGVDFQQDLELTYSEVTSLPLPNFSTETDDDIEAYHQYLNNVELYETYLMSTTGPITTRVSYSISISDQLSSYVIIPRAYTVIRTDTGRIILEQPIEDAVLDSKVYIYQPTSNFQFPFESVYDLELSRVAEKKKEIERKRKEIERKEKIKNHLASELSNPKMFYRSGIGISLGTGFFDYTYTYTYSNLPNYSYDTEISVIAFPISLSVYFTPINYFYLGLSLDAQILLDYMETYPSYIGVSSILGLTYPLYSESISSVWKPFLELRLGTSAMGTETVLGLGVAYCEKDIGIGGDMAIRINTSGPLKGMFSMISGVTF</sequence>
<dbReference type="Proteomes" id="UP000008466">
    <property type="component" value="Chromosome"/>
</dbReference>
<gene>
    <name evidence="2" type="ordered locus">SpiBuddy_2394</name>
</gene>
<evidence type="ECO:0000313" key="3">
    <source>
        <dbReference type="Proteomes" id="UP000008466"/>
    </source>
</evidence>
<keyword evidence="1" id="KW-0175">Coiled coil</keyword>
<evidence type="ECO:0000256" key="1">
    <source>
        <dbReference type="SAM" id="Coils"/>
    </source>
</evidence>
<dbReference type="STRING" id="158189.SpiBuddy_2394"/>
<reference evidence="3" key="1">
    <citation type="submission" date="2011-02" db="EMBL/GenBank/DDBJ databases">
        <title>Complete sequence of Spirochaeta sp. Buddy.</title>
        <authorList>
            <person name="Lucas S."/>
            <person name="Copeland A."/>
            <person name="Lapidus A."/>
            <person name="Cheng J.-F."/>
            <person name="Goodwin L."/>
            <person name="Pitluck S."/>
            <person name="Zeytun A."/>
            <person name="Detter J.C."/>
            <person name="Han C."/>
            <person name="Tapia R."/>
            <person name="Land M."/>
            <person name="Hauser L."/>
            <person name="Kyrpides N."/>
            <person name="Ivanova N."/>
            <person name="Mikhailova N."/>
            <person name="Pagani I."/>
            <person name="Ritalahti K.M."/>
            <person name="Loeffler F.E."/>
            <person name="Woyke T."/>
        </authorList>
    </citation>
    <scope>NUCLEOTIDE SEQUENCE [LARGE SCALE GENOMIC DNA]</scope>
    <source>
        <strain evidence="3">ATCC BAA-1886 / DSM 22777 / Buddy</strain>
    </source>
</reference>
<dbReference type="HOGENOM" id="CLU_378504_0_0_12"/>
<dbReference type="AlphaFoldDB" id="F0RRF6"/>
<dbReference type="EMBL" id="CP002541">
    <property type="protein sequence ID" value="ADY14208.1"/>
    <property type="molecule type" value="Genomic_DNA"/>
</dbReference>
<accession>F0RRF6</accession>
<protein>
    <submittedName>
        <fullName evidence="2">Uncharacterized protein</fullName>
    </submittedName>
</protein>
<dbReference type="KEGG" id="sbu:SpiBuddy_2394"/>
<keyword evidence="3" id="KW-1185">Reference proteome</keyword>
<dbReference type="Gene3D" id="3.10.28.20">
    <property type="entry name" value="Acetamidase/Formamidase-like domains"/>
    <property type="match status" value="1"/>
</dbReference>
<feature type="coiled-coil region" evidence="1">
    <location>
        <begin position="537"/>
        <end position="571"/>
    </location>
</feature>